<dbReference type="Pfam" id="PF26642">
    <property type="entry name" value="XAC0095_dom"/>
    <property type="match status" value="1"/>
</dbReference>
<protein>
    <recommendedName>
        <fullName evidence="1">XAC0095-like domain-containing protein</fullName>
    </recommendedName>
</protein>
<name>A0ABP9LSX4_9GAMM</name>
<sequence length="78" mass="8852">MRNGPRNTTAPMPSYVLPLDAYLALTNTRDHLRLLSELAEPRNDDDRDRIVVTTDALAQCFDRLAGALDEALERIERQ</sequence>
<comment type="caution">
    <text evidence="2">The sequence shown here is derived from an EMBL/GenBank/DDBJ whole genome shotgun (WGS) entry which is preliminary data.</text>
</comment>
<dbReference type="InterPro" id="IPR058099">
    <property type="entry name" value="T3SS_XAC0095_dom"/>
</dbReference>
<dbReference type="RefSeq" id="WP_233264110.1">
    <property type="nucleotide sequence ID" value="NZ_BAABKY010000006.1"/>
</dbReference>
<accession>A0ABP9LSX4</accession>
<evidence type="ECO:0000313" key="2">
    <source>
        <dbReference type="EMBL" id="GAA5082294.1"/>
    </source>
</evidence>
<organism evidence="2 3">
    <name type="scientific">Lysobacter panacisoli</name>
    <dbReference type="NCBI Taxonomy" id="1255263"/>
    <lineage>
        <taxon>Bacteria</taxon>
        <taxon>Pseudomonadati</taxon>
        <taxon>Pseudomonadota</taxon>
        <taxon>Gammaproteobacteria</taxon>
        <taxon>Lysobacterales</taxon>
        <taxon>Lysobacteraceae</taxon>
        <taxon>Lysobacter</taxon>
    </lineage>
</organism>
<dbReference type="Proteomes" id="UP001501083">
    <property type="component" value="Unassembled WGS sequence"/>
</dbReference>
<evidence type="ECO:0000259" key="1">
    <source>
        <dbReference type="Pfam" id="PF26642"/>
    </source>
</evidence>
<evidence type="ECO:0000313" key="3">
    <source>
        <dbReference type="Proteomes" id="UP001501083"/>
    </source>
</evidence>
<dbReference type="NCBIfam" id="NF047335">
    <property type="entry name" value="T3SS_XAC0095"/>
    <property type="match status" value="1"/>
</dbReference>
<reference evidence="3" key="1">
    <citation type="journal article" date="2019" name="Int. J. Syst. Evol. Microbiol.">
        <title>The Global Catalogue of Microorganisms (GCM) 10K type strain sequencing project: providing services to taxonomists for standard genome sequencing and annotation.</title>
        <authorList>
            <consortium name="The Broad Institute Genomics Platform"/>
            <consortium name="The Broad Institute Genome Sequencing Center for Infectious Disease"/>
            <person name="Wu L."/>
            <person name="Ma J."/>
        </authorList>
    </citation>
    <scope>NUCLEOTIDE SEQUENCE [LARGE SCALE GENOMIC DNA]</scope>
    <source>
        <strain evidence="3">JCM 19212</strain>
    </source>
</reference>
<feature type="domain" description="XAC0095-like" evidence="1">
    <location>
        <begin position="12"/>
        <end position="75"/>
    </location>
</feature>
<proteinExistence type="predicted"/>
<dbReference type="EMBL" id="BAABKY010000006">
    <property type="protein sequence ID" value="GAA5082294.1"/>
    <property type="molecule type" value="Genomic_DNA"/>
</dbReference>
<gene>
    <name evidence="2" type="ORF">GCM10025759_33630</name>
</gene>
<keyword evidence="3" id="KW-1185">Reference proteome</keyword>